<sequence>MAVKRTSKKVKTSAPVEKFEVAPTLPHLVNTESKPVMKSWKGLAIAAAVLGAIVLFWYKTDTWPIVAMVGLRPVTRMEVDMALFSRSGKVEVDNRVTELQIKAELARLGIKVTASEVDAKIAEIKANLGENADLETLLLARGMKMSDYRKQLELLLGAEKAVADKLVVTDEEVSAYLTENKDLFADASQEAKVKEATDTLRLSKIDQEISGWVNEVRTKSKAWVLPSLRVSTSGI</sequence>
<dbReference type="Gene3D" id="1.10.4030.10">
    <property type="entry name" value="Porin chaperone SurA, peptide-binding domain"/>
    <property type="match status" value="1"/>
</dbReference>
<feature type="transmembrane region" description="Helical" evidence="1">
    <location>
        <begin position="40"/>
        <end position="58"/>
    </location>
</feature>
<gene>
    <name evidence="2" type="ORF">A2397_05825</name>
</gene>
<accession>A0A1F4ZUC4</accession>
<evidence type="ECO:0000313" key="3">
    <source>
        <dbReference type="Proteomes" id="UP000176424"/>
    </source>
</evidence>
<organism evidence="2 3">
    <name type="scientific">Candidatus Amesbacteria bacterium RIFOXYB1_FULL_44_23</name>
    <dbReference type="NCBI Taxonomy" id="1797263"/>
    <lineage>
        <taxon>Bacteria</taxon>
        <taxon>Candidatus Amesiibacteriota</taxon>
    </lineage>
</organism>
<dbReference type="SUPFAM" id="SSF109998">
    <property type="entry name" value="Triger factor/SurA peptide-binding domain-like"/>
    <property type="match status" value="1"/>
</dbReference>
<reference evidence="2 3" key="1">
    <citation type="journal article" date="2016" name="Nat. Commun.">
        <title>Thousands of microbial genomes shed light on interconnected biogeochemical processes in an aquifer system.</title>
        <authorList>
            <person name="Anantharaman K."/>
            <person name="Brown C.T."/>
            <person name="Hug L.A."/>
            <person name="Sharon I."/>
            <person name="Castelle C.J."/>
            <person name="Probst A.J."/>
            <person name="Thomas B.C."/>
            <person name="Singh A."/>
            <person name="Wilkins M.J."/>
            <person name="Karaoz U."/>
            <person name="Brodie E.L."/>
            <person name="Williams K.H."/>
            <person name="Hubbard S.S."/>
            <person name="Banfield J.F."/>
        </authorList>
    </citation>
    <scope>NUCLEOTIDE SEQUENCE [LARGE SCALE GENOMIC DNA]</scope>
</reference>
<dbReference type="Proteomes" id="UP000176424">
    <property type="component" value="Unassembled WGS sequence"/>
</dbReference>
<keyword evidence="1" id="KW-0472">Membrane</keyword>
<dbReference type="EMBL" id="MEXR01000043">
    <property type="protein sequence ID" value="OGD08984.1"/>
    <property type="molecule type" value="Genomic_DNA"/>
</dbReference>
<keyword evidence="1" id="KW-0812">Transmembrane</keyword>
<protein>
    <submittedName>
        <fullName evidence="2">Uncharacterized protein</fullName>
    </submittedName>
</protein>
<evidence type="ECO:0000256" key="1">
    <source>
        <dbReference type="SAM" id="Phobius"/>
    </source>
</evidence>
<evidence type="ECO:0000313" key="2">
    <source>
        <dbReference type="EMBL" id="OGD08984.1"/>
    </source>
</evidence>
<dbReference type="InterPro" id="IPR027304">
    <property type="entry name" value="Trigger_fact/SurA_dom_sf"/>
</dbReference>
<proteinExistence type="predicted"/>
<dbReference type="AlphaFoldDB" id="A0A1F4ZUC4"/>
<name>A0A1F4ZUC4_9BACT</name>
<comment type="caution">
    <text evidence="2">The sequence shown here is derived from an EMBL/GenBank/DDBJ whole genome shotgun (WGS) entry which is preliminary data.</text>
</comment>
<keyword evidence="1" id="KW-1133">Transmembrane helix</keyword>
<dbReference type="STRING" id="1797263.A2397_05825"/>